<dbReference type="GO" id="GO:0004672">
    <property type="term" value="F:protein kinase activity"/>
    <property type="evidence" value="ECO:0000318"/>
    <property type="project" value="GO_Central"/>
</dbReference>
<dbReference type="SUPFAM" id="SSF56112">
    <property type="entry name" value="Protein kinase-like (PK-like)"/>
    <property type="match status" value="2"/>
</dbReference>
<dbReference type="InterPro" id="IPR045272">
    <property type="entry name" value="ANXUR1/2-like"/>
</dbReference>
<gene>
    <name evidence="15" type="ORF">LSAT_V11C700367330</name>
</gene>
<dbReference type="GO" id="GO:0005886">
    <property type="term" value="C:plasma membrane"/>
    <property type="evidence" value="ECO:0000318"/>
    <property type="project" value="GO_Central"/>
</dbReference>
<dbReference type="InterPro" id="IPR017441">
    <property type="entry name" value="Protein_kinase_ATP_BS"/>
</dbReference>
<keyword evidence="7 13" id="KW-0547">Nucleotide-binding</keyword>
<evidence type="ECO:0000259" key="14">
    <source>
        <dbReference type="PROSITE" id="PS50011"/>
    </source>
</evidence>
<evidence type="ECO:0000313" key="15">
    <source>
        <dbReference type="EMBL" id="KAJ0197913.1"/>
    </source>
</evidence>
<dbReference type="FunFam" id="1.10.510.10:FF:000468">
    <property type="entry name" value="PTI1-like tyrosine-protein kinase 3"/>
    <property type="match status" value="1"/>
</dbReference>
<name>A0A9R1V3W8_LACSA</name>
<dbReference type="Proteomes" id="UP000235145">
    <property type="component" value="Unassembled WGS sequence"/>
</dbReference>
<evidence type="ECO:0000256" key="12">
    <source>
        <dbReference type="ARBA" id="ARBA00023157"/>
    </source>
</evidence>
<proteinExistence type="predicted"/>
<dbReference type="SMART" id="SM00220">
    <property type="entry name" value="S_TKc"/>
    <property type="match status" value="2"/>
</dbReference>
<organism evidence="15 16">
    <name type="scientific">Lactuca sativa</name>
    <name type="common">Garden lettuce</name>
    <dbReference type="NCBI Taxonomy" id="4236"/>
    <lineage>
        <taxon>Eukaryota</taxon>
        <taxon>Viridiplantae</taxon>
        <taxon>Streptophyta</taxon>
        <taxon>Embryophyta</taxon>
        <taxon>Tracheophyta</taxon>
        <taxon>Spermatophyta</taxon>
        <taxon>Magnoliopsida</taxon>
        <taxon>eudicotyledons</taxon>
        <taxon>Gunneridae</taxon>
        <taxon>Pentapetalae</taxon>
        <taxon>asterids</taxon>
        <taxon>campanulids</taxon>
        <taxon>Asterales</taxon>
        <taxon>Asteraceae</taxon>
        <taxon>Cichorioideae</taxon>
        <taxon>Cichorieae</taxon>
        <taxon>Lactucinae</taxon>
        <taxon>Lactuca</taxon>
    </lineage>
</organism>
<dbReference type="PROSITE" id="PS00108">
    <property type="entry name" value="PROTEIN_KINASE_ST"/>
    <property type="match status" value="1"/>
</dbReference>
<evidence type="ECO:0000256" key="10">
    <source>
        <dbReference type="ARBA" id="ARBA00022989"/>
    </source>
</evidence>
<keyword evidence="9 13" id="KW-0067">ATP-binding</keyword>
<dbReference type="Gene3D" id="1.10.510.10">
    <property type="entry name" value="Transferase(Phosphotransferase) domain 1"/>
    <property type="match status" value="2"/>
</dbReference>
<evidence type="ECO:0000256" key="11">
    <source>
        <dbReference type="ARBA" id="ARBA00023136"/>
    </source>
</evidence>
<dbReference type="OrthoDB" id="1658195at2759"/>
<dbReference type="PANTHER" id="PTHR27003:SF342">
    <property type="entry name" value="TYROSINE-PROTEIN KINASE, CSF-1_PDGF RECEPTOR FAMILY-RELATED"/>
    <property type="match status" value="1"/>
</dbReference>
<keyword evidence="12" id="KW-1015">Disulfide bond</keyword>
<evidence type="ECO:0000256" key="1">
    <source>
        <dbReference type="ARBA" id="ARBA00004162"/>
    </source>
</evidence>
<keyword evidence="8" id="KW-0418">Kinase</keyword>
<dbReference type="PROSITE" id="PS00107">
    <property type="entry name" value="PROTEIN_KINASE_ATP"/>
    <property type="match status" value="1"/>
</dbReference>
<evidence type="ECO:0000256" key="5">
    <source>
        <dbReference type="ARBA" id="ARBA00022692"/>
    </source>
</evidence>
<evidence type="ECO:0000256" key="4">
    <source>
        <dbReference type="ARBA" id="ARBA00022679"/>
    </source>
</evidence>
<feature type="binding site" evidence="13">
    <location>
        <position position="101"/>
    </location>
    <ligand>
        <name>ATP</name>
        <dbReference type="ChEBI" id="CHEBI:30616"/>
    </ligand>
</feature>
<dbReference type="PROSITE" id="PS50011">
    <property type="entry name" value="PROTEIN_KINASE_DOM"/>
    <property type="match status" value="2"/>
</dbReference>
<dbReference type="CDD" id="cd14066">
    <property type="entry name" value="STKc_IRAK"/>
    <property type="match status" value="1"/>
</dbReference>
<evidence type="ECO:0000256" key="3">
    <source>
        <dbReference type="ARBA" id="ARBA00022527"/>
    </source>
</evidence>
<dbReference type="Pfam" id="PF07714">
    <property type="entry name" value="PK_Tyr_Ser-Thr"/>
    <property type="match status" value="2"/>
</dbReference>
<reference evidence="15 16" key="1">
    <citation type="journal article" date="2017" name="Nat. Commun.">
        <title>Genome assembly with in vitro proximity ligation data and whole-genome triplication in lettuce.</title>
        <authorList>
            <person name="Reyes-Chin-Wo S."/>
            <person name="Wang Z."/>
            <person name="Yang X."/>
            <person name="Kozik A."/>
            <person name="Arikit S."/>
            <person name="Song C."/>
            <person name="Xia L."/>
            <person name="Froenicke L."/>
            <person name="Lavelle D.O."/>
            <person name="Truco M.J."/>
            <person name="Xia R."/>
            <person name="Zhu S."/>
            <person name="Xu C."/>
            <person name="Xu H."/>
            <person name="Xu X."/>
            <person name="Cox K."/>
            <person name="Korf I."/>
            <person name="Meyers B.C."/>
            <person name="Michelmore R.W."/>
        </authorList>
    </citation>
    <scope>NUCLEOTIDE SEQUENCE [LARGE SCALE GENOMIC DNA]</scope>
    <source>
        <strain evidence="16">cv. Salinas</strain>
        <tissue evidence="15">Seedlings</tissue>
    </source>
</reference>
<keyword evidence="2" id="KW-1003">Cell membrane</keyword>
<evidence type="ECO:0000256" key="8">
    <source>
        <dbReference type="ARBA" id="ARBA00022777"/>
    </source>
</evidence>
<dbReference type="GO" id="GO:0004714">
    <property type="term" value="F:transmembrane receptor protein tyrosine kinase activity"/>
    <property type="evidence" value="ECO:0007669"/>
    <property type="project" value="InterPro"/>
</dbReference>
<dbReference type="InterPro" id="IPR008271">
    <property type="entry name" value="Ser/Thr_kinase_AS"/>
</dbReference>
<evidence type="ECO:0000256" key="9">
    <source>
        <dbReference type="ARBA" id="ARBA00022840"/>
    </source>
</evidence>
<keyword evidence="10" id="KW-1133">Transmembrane helix</keyword>
<comment type="subcellular location">
    <subcellularLocation>
        <location evidence="1">Cell membrane</location>
        <topology evidence="1">Single-pass membrane protein</topology>
    </subcellularLocation>
</comment>
<dbReference type="AlphaFoldDB" id="A0A9R1V3W8"/>
<dbReference type="FunFam" id="1.10.510.10:FF:000876">
    <property type="entry name" value="Receptor-like protein kinase FERONIA"/>
    <property type="match status" value="1"/>
</dbReference>
<keyword evidence="16" id="KW-1185">Reference proteome</keyword>
<evidence type="ECO:0000256" key="2">
    <source>
        <dbReference type="ARBA" id="ARBA00022475"/>
    </source>
</evidence>
<dbReference type="FunFam" id="3.30.200.20:FF:000039">
    <property type="entry name" value="receptor-like protein kinase FERONIA"/>
    <property type="match status" value="2"/>
</dbReference>
<comment type="caution">
    <text evidence="15">The sequence shown here is derived from an EMBL/GenBank/DDBJ whole genome shotgun (WGS) entry which is preliminary data.</text>
</comment>
<evidence type="ECO:0000256" key="7">
    <source>
        <dbReference type="ARBA" id="ARBA00022741"/>
    </source>
</evidence>
<dbReference type="EMBL" id="NBSK02000007">
    <property type="protein sequence ID" value="KAJ0197913.1"/>
    <property type="molecule type" value="Genomic_DNA"/>
</dbReference>
<accession>A0A9R1V3W8</accession>
<protein>
    <recommendedName>
        <fullName evidence="14">Protein kinase domain-containing protein</fullName>
    </recommendedName>
</protein>
<evidence type="ECO:0000313" key="16">
    <source>
        <dbReference type="Proteomes" id="UP000235145"/>
    </source>
</evidence>
<feature type="domain" description="Protein kinase" evidence="14">
    <location>
        <begin position="417"/>
        <end position="701"/>
    </location>
</feature>
<dbReference type="GO" id="GO:0005524">
    <property type="term" value="F:ATP binding"/>
    <property type="evidence" value="ECO:0007669"/>
    <property type="project" value="UniProtKB-UniRule"/>
</dbReference>
<dbReference type="InterPro" id="IPR011009">
    <property type="entry name" value="Kinase-like_dom_sf"/>
</dbReference>
<dbReference type="PANTHER" id="PTHR27003">
    <property type="entry name" value="OS07G0166700 PROTEIN"/>
    <property type="match status" value="1"/>
</dbReference>
<evidence type="ECO:0000256" key="6">
    <source>
        <dbReference type="ARBA" id="ARBA00022729"/>
    </source>
</evidence>
<keyword evidence="5" id="KW-0812">Transmembrane</keyword>
<keyword evidence="3" id="KW-0723">Serine/threonine-protein kinase</keyword>
<evidence type="ECO:0000256" key="13">
    <source>
        <dbReference type="PROSITE-ProRule" id="PRU10141"/>
    </source>
</evidence>
<dbReference type="GO" id="GO:0051707">
    <property type="term" value="P:response to other organism"/>
    <property type="evidence" value="ECO:0007669"/>
    <property type="project" value="UniProtKB-ARBA"/>
</dbReference>
<keyword evidence="4" id="KW-0808">Transferase</keyword>
<feature type="domain" description="Protein kinase" evidence="14">
    <location>
        <begin position="70"/>
        <end position="349"/>
    </location>
</feature>
<keyword evidence="6" id="KW-0732">Signal</keyword>
<dbReference type="InterPro" id="IPR000719">
    <property type="entry name" value="Prot_kinase_dom"/>
</dbReference>
<dbReference type="Gene3D" id="3.30.200.20">
    <property type="entry name" value="Phosphorylase Kinase, domain 1"/>
    <property type="match status" value="2"/>
</dbReference>
<dbReference type="InterPro" id="IPR001245">
    <property type="entry name" value="Ser-Thr/Tyr_kinase_cat_dom"/>
</dbReference>
<keyword evidence="11" id="KW-0472">Membrane</keyword>
<sequence>MPRSIYLSLLQFNKSCKNAPSFTSASSISMFSDDSDESQPSNPTCSSIELSQQACRLFEFAEILLATNNFAESLVIGRGGFGKVYKGNIITGSSISVAAIKRLDPMSSQGASEFWAEVQMLSNYHHPHLASLFGYCNYEKEMILVYEYMPNGTLEDHLHKLGTPLSWFLRLKICVASARGLHYLHTGTGINVGVIHRDVKSSNILLDERWEAKISDFGLSKIGPTNQPLTYVDTRVKGTFGYLDPDYSFTGRLTRKSDVYAFGVVLLEVLCRRPALDLRLDEEQHNLARWAQESIKEGNLKHIIDSGIRNQISPKSLKEFVRIAGRCLHNKQKERPTMAEVLFSLESLLTIQQNMNSPLQPSQRTILGRVVDKLTFTSNIENSGKRIFGRTAVSVIERSYPCRKFEFAEILIATNNFDESLVIARGRSGKLYKGLIVSEPSHVVASIKRLGSMSSQGASEFWAEVELLSRLRHSHLVSFFGYCNHEDEMILVYEYMPNGTLEDHLHKLGTPLSWLQRLKICISAARGLDYLHTGTGIDFGVIHRDVNSSNILLHESWAAKISDFGLSKIVATNQPSTNDDFAYVTTCVVGTLGYLDPEYYMSSRLTTKSDVYSFGVVLLEMLCRRHVINRDDDSEIYSLVQLAHEFIEQDNLNQIVDLGIRDQISPDCLKKFAQIVEGCLHIESKKRPTMADVVFDLQSVLTIQEKTNSLLQPHSEQ</sequence>
<dbReference type="GO" id="GO:0004674">
    <property type="term" value="F:protein serine/threonine kinase activity"/>
    <property type="evidence" value="ECO:0007669"/>
    <property type="project" value="UniProtKB-KW"/>
</dbReference>